<feature type="region of interest" description="Disordered" evidence="8">
    <location>
        <begin position="465"/>
        <end position="488"/>
    </location>
</feature>
<dbReference type="PANTHER" id="PTHR23028:SF53">
    <property type="entry name" value="ACYL_TRANSF_3 DOMAIN-CONTAINING PROTEIN"/>
    <property type="match status" value="1"/>
</dbReference>
<feature type="compositionally biased region" description="Pro residues" evidence="8">
    <location>
        <begin position="541"/>
        <end position="551"/>
    </location>
</feature>
<dbReference type="GO" id="GO:0005886">
    <property type="term" value="C:plasma membrane"/>
    <property type="evidence" value="ECO:0007669"/>
    <property type="project" value="UniProtKB-SubCell"/>
</dbReference>
<feature type="region of interest" description="Disordered" evidence="8">
    <location>
        <begin position="533"/>
        <end position="563"/>
    </location>
</feature>
<feature type="domain" description="Acyltransferase 3" evidence="10">
    <location>
        <begin position="13"/>
        <end position="344"/>
    </location>
</feature>
<dbReference type="InterPro" id="IPR036514">
    <property type="entry name" value="SGNH_hydro_sf"/>
</dbReference>
<feature type="compositionally biased region" description="Polar residues" evidence="8">
    <location>
        <begin position="422"/>
        <end position="436"/>
    </location>
</feature>
<feature type="transmembrane region" description="Helical" evidence="9">
    <location>
        <begin position="208"/>
        <end position="224"/>
    </location>
</feature>
<keyword evidence="7" id="KW-0012">Acyltransferase</keyword>
<evidence type="ECO:0000313" key="12">
    <source>
        <dbReference type="Proteomes" id="UP000444960"/>
    </source>
</evidence>
<dbReference type="PANTHER" id="PTHR23028">
    <property type="entry name" value="ACETYLTRANSFERASE"/>
    <property type="match status" value="1"/>
</dbReference>
<feature type="transmembrane region" description="Helical" evidence="9">
    <location>
        <begin position="305"/>
        <end position="322"/>
    </location>
</feature>
<name>A0A7I9VDK8_9ACTN</name>
<feature type="compositionally biased region" description="Polar residues" evidence="8">
    <location>
        <begin position="475"/>
        <end position="488"/>
    </location>
</feature>
<evidence type="ECO:0000256" key="3">
    <source>
        <dbReference type="ARBA" id="ARBA00022679"/>
    </source>
</evidence>
<protein>
    <recommendedName>
        <fullName evidence="10">Acyltransferase 3 domain-containing protein</fullName>
    </recommendedName>
</protein>
<dbReference type="GO" id="GO:0016747">
    <property type="term" value="F:acyltransferase activity, transferring groups other than amino-acyl groups"/>
    <property type="evidence" value="ECO:0007669"/>
    <property type="project" value="InterPro"/>
</dbReference>
<keyword evidence="5 9" id="KW-1133">Transmembrane helix</keyword>
<dbReference type="EMBL" id="BJOV01000005">
    <property type="protein sequence ID" value="GEE03438.1"/>
    <property type="molecule type" value="Genomic_DNA"/>
</dbReference>
<organism evidence="11 12">
    <name type="scientific">Gordonia spumicola</name>
    <dbReference type="NCBI Taxonomy" id="589161"/>
    <lineage>
        <taxon>Bacteria</taxon>
        <taxon>Bacillati</taxon>
        <taxon>Actinomycetota</taxon>
        <taxon>Actinomycetes</taxon>
        <taxon>Mycobacteriales</taxon>
        <taxon>Gordoniaceae</taxon>
        <taxon>Gordonia</taxon>
    </lineage>
</organism>
<feature type="transmembrane region" description="Helical" evidence="9">
    <location>
        <begin position="37"/>
        <end position="60"/>
    </location>
</feature>
<evidence type="ECO:0000256" key="9">
    <source>
        <dbReference type="SAM" id="Phobius"/>
    </source>
</evidence>
<accession>A0A7I9VDK8</accession>
<comment type="subcellular location">
    <subcellularLocation>
        <location evidence="1">Cell membrane</location>
        <topology evidence="1">Multi-pass membrane protein</topology>
    </subcellularLocation>
</comment>
<evidence type="ECO:0000256" key="7">
    <source>
        <dbReference type="ARBA" id="ARBA00023315"/>
    </source>
</evidence>
<dbReference type="CDD" id="cd00229">
    <property type="entry name" value="SGNH_hydrolase"/>
    <property type="match status" value="1"/>
</dbReference>
<evidence type="ECO:0000256" key="5">
    <source>
        <dbReference type="ARBA" id="ARBA00022989"/>
    </source>
</evidence>
<sequence>MPRPTHNESSYLPGLDGIRAVAVTVVLLYHLQVPGFGGGLLGVGVFFTLSGYLITSLLIATRERTGGLNLKTFWLRRARRLLPAVVLVLVATLVTTAVVIPDKLGTYAGQALSALFYVNNWHTILSNTSYFDRFGGPSPLSHMWSLSIEEQFYIVWPLMLALFYLVLRMRWLISLVTVGLALGSFYLLTTLAETGFDNTRAYEGTDTRAGALLLGAALAFWWPARARTVTHNQRCVLDVAGIAGLAGIVYLCMSTTDNSLELYDWGIAVLTVATMGVLVAAVTPSTLVATVLSMQPFRWIGERSYGIYLWHMPLVAFLPGLIRGGSPLISSIVVVTATLVIASLSWRYVEDPIRRYGFRAALTTPRRHEDTLRAALLGTAVTVGTTLARPFRKSQPRPEPTTPDVDEPADLPTEELPMADETTPSVTAWDPASSSVVEPAPLREEPVDVVLRTPIVEEAVDLAVAEDAPEPPNETPASGGSHEPSSADTVRFRVPTGVTVLSKAPSVLNLAPKEPEAPAADETPTVRVAPVTQTEHTDTAVPPPSAPPAPAAEPQDQSEPRRSPMRAVVATLVVLGLAVGSMVAVSKLNPDLPIVSALYKSESTDSGIDDEIADLAGPTPERHGPTLPADQRRTKCTTVIHVGDSTSIGMNDPGMQPNVALRLEGRYKSVGAKTYIGDVVGGRSSMERVNDQPNATESIESALARGVRGCWVIAMGINDTANVEVGGVGPVDMRIDNLLKPLAGQPVLWPTVVTNSLNENPAYNNGAMRNFNRALVRACKRYPNLRVYDWAGEVHQDWFLDGVHYTQAGYVERARRFAVALATMYPATDLPPAGCVLKSTTDVAAPQA</sequence>
<proteinExistence type="predicted"/>
<dbReference type="Pfam" id="PF01757">
    <property type="entry name" value="Acyl_transf_3"/>
    <property type="match status" value="1"/>
</dbReference>
<dbReference type="RefSeq" id="WP_161896948.1">
    <property type="nucleotide sequence ID" value="NZ_BJOV01000005.1"/>
</dbReference>
<feature type="transmembrane region" description="Helical" evidence="9">
    <location>
        <begin position="81"/>
        <end position="100"/>
    </location>
</feature>
<keyword evidence="3" id="KW-0808">Transferase</keyword>
<dbReference type="Gene3D" id="3.40.50.1110">
    <property type="entry name" value="SGNH hydrolase"/>
    <property type="match status" value="1"/>
</dbReference>
<keyword evidence="4 9" id="KW-0812">Transmembrane</keyword>
<keyword evidence="2" id="KW-1003">Cell membrane</keyword>
<evidence type="ECO:0000259" key="10">
    <source>
        <dbReference type="Pfam" id="PF01757"/>
    </source>
</evidence>
<dbReference type="SUPFAM" id="SSF52266">
    <property type="entry name" value="SGNH hydrolase"/>
    <property type="match status" value="1"/>
</dbReference>
<dbReference type="InterPro" id="IPR002656">
    <property type="entry name" value="Acyl_transf_3_dom"/>
</dbReference>
<feature type="transmembrane region" description="Helical" evidence="9">
    <location>
        <begin position="328"/>
        <end position="349"/>
    </location>
</feature>
<feature type="compositionally biased region" description="Acidic residues" evidence="8">
    <location>
        <begin position="404"/>
        <end position="413"/>
    </location>
</feature>
<dbReference type="GO" id="GO:0009103">
    <property type="term" value="P:lipopolysaccharide biosynthetic process"/>
    <property type="evidence" value="ECO:0007669"/>
    <property type="project" value="TreeGrafter"/>
</dbReference>
<dbReference type="AlphaFoldDB" id="A0A7I9VDK8"/>
<evidence type="ECO:0000256" key="4">
    <source>
        <dbReference type="ARBA" id="ARBA00022692"/>
    </source>
</evidence>
<comment type="caution">
    <text evidence="11">The sequence shown here is derived from an EMBL/GenBank/DDBJ whole genome shotgun (WGS) entry which is preliminary data.</text>
</comment>
<dbReference type="Proteomes" id="UP000444960">
    <property type="component" value="Unassembled WGS sequence"/>
</dbReference>
<feature type="transmembrane region" description="Helical" evidence="9">
    <location>
        <begin position="265"/>
        <end position="293"/>
    </location>
</feature>
<evidence type="ECO:0000256" key="2">
    <source>
        <dbReference type="ARBA" id="ARBA00022475"/>
    </source>
</evidence>
<evidence type="ECO:0000313" key="11">
    <source>
        <dbReference type="EMBL" id="GEE03438.1"/>
    </source>
</evidence>
<reference evidence="12" key="1">
    <citation type="submission" date="2019-06" db="EMBL/GenBank/DDBJ databases">
        <title>Gordonia isolated from sludge of a wastewater treatment plant.</title>
        <authorList>
            <person name="Tamura T."/>
            <person name="Aoyama K."/>
            <person name="Kang Y."/>
            <person name="Saito S."/>
            <person name="Akiyama N."/>
            <person name="Yazawa K."/>
            <person name="Gonoi T."/>
            <person name="Mikami Y."/>
        </authorList>
    </citation>
    <scope>NUCLEOTIDE SEQUENCE [LARGE SCALE GENOMIC DNA]</scope>
    <source>
        <strain evidence="12">NBRC 107696</strain>
    </source>
</reference>
<feature type="transmembrane region" description="Helical" evidence="9">
    <location>
        <begin position="567"/>
        <end position="585"/>
    </location>
</feature>
<feature type="transmembrane region" description="Helical" evidence="9">
    <location>
        <begin position="236"/>
        <end position="253"/>
    </location>
</feature>
<dbReference type="OrthoDB" id="3404679at2"/>
<feature type="transmembrane region" description="Helical" evidence="9">
    <location>
        <begin position="172"/>
        <end position="188"/>
    </location>
</feature>
<evidence type="ECO:0000256" key="8">
    <source>
        <dbReference type="SAM" id="MobiDB-lite"/>
    </source>
</evidence>
<keyword evidence="6 9" id="KW-0472">Membrane</keyword>
<feature type="region of interest" description="Disordered" evidence="8">
    <location>
        <begin position="387"/>
        <end position="438"/>
    </location>
</feature>
<dbReference type="InterPro" id="IPR050879">
    <property type="entry name" value="Acyltransferase_3"/>
</dbReference>
<gene>
    <name evidence="11" type="ORF">nbrc107696_38840</name>
</gene>
<keyword evidence="12" id="KW-1185">Reference proteome</keyword>
<evidence type="ECO:0000256" key="6">
    <source>
        <dbReference type="ARBA" id="ARBA00023136"/>
    </source>
</evidence>
<evidence type="ECO:0000256" key="1">
    <source>
        <dbReference type="ARBA" id="ARBA00004651"/>
    </source>
</evidence>
<feature type="transmembrane region" description="Helical" evidence="9">
    <location>
        <begin position="151"/>
        <end position="167"/>
    </location>
</feature>